<sequence length="91" mass="9529">MIMSKVGRLPGSSFIQILISFARCGAVPGGIDTRSPSVAIRMPASIGVSSAKGTSRVASSQMQMAKLHMSQASQLRSLRFFCNVSGLIQAG</sequence>
<dbReference type="EMBL" id="GGFK01015034">
    <property type="protein sequence ID" value="MBW48355.1"/>
    <property type="molecule type" value="Transcribed_RNA"/>
</dbReference>
<name>A0A2M4B5M4_9DIPT</name>
<accession>A0A2M4B5M4</accession>
<organism evidence="1">
    <name type="scientific">Anopheles triannulatus</name>
    <dbReference type="NCBI Taxonomy" id="58253"/>
    <lineage>
        <taxon>Eukaryota</taxon>
        <taxon>Metazoa</taxon>
        <taxon>Ecdysozoa</taxon>
        <taxon>Arthropoda</taxon>
        <taxon>Hexapoda</taxon>
        <taxon>Insecta</taxon>
        <taxon>Pterygota</taxon>
        <taxon>Neoptera</taxon>
        <taxon>Endopterygota</taxon>
        <taxon>Diptera</taxon>
        <taxon>Nematocera</taxon>
        <taxon>Culicoidea</taxon>
        <taxon>Culicidae</taxon>
        <taxon>Anophelinae</taxon>
        <taxon>Anopheles</taxon>
    </lineage>
</organism>
<proteinExistence type="predicted"/>
<reference evidence="1" key="1">
    <citation type="submission" date="2018-01" db="EMBL/GenBank/DDBJ databases">
        <title>An insight into the sialome of Amazonian anophelines.</title>
        <authorList>
            <person name="Ribeiro J.M."/>
            <person name="Scarpassa V."/>
            <person name="Calvo E."/>
        </authorList>
    </citation>
    <scope>NUCLEOTIDE SEQUENCE</scope>
    <source>
        <tissue evidence="1">Salivary glands</tissue>
    </source>
</reference>
<protein>
    <submittedName>
        <fullName evidence="1">Putative secreted protein</fullName>
    </submittedName>
</protein>
<dbReference type="AlphaFoldDB" id="A0A2M4B5M4"/>
<evidence type="ECO:0000313" key="1">
    <source>
        <dbReference type="EMBL" id="MBW48355.1"/>
    </source>
</evidence>